<keyword evidence="1" id="KW-0812">Transmembrane</keyword>
<gene>
    <name evidence="2" type="ORF">LzC2_12180</name>
</gene>
<keyword evidence="3" id="KW-1185">Reference proteome</keyword>
<feature type="transmembrane region" description="Helical" evidence="1">
    <location>
        <begin position="20"/>
        <end position="43"/>
    </location>
</feature>
<proteinExistence type="predicted"/>
<evidence type="ECO:0000313" key="2">
    <source>
        <dbReference type="EMBL" id="NNJ25155.1"/>
    </source>
</evidence>
<sequence>MSDGDDPPPHAEGAAVGGAMLGWLVGVPFGFVAATAVATAAGLSADMPLEGLRNGLYCGAVGGGFTLPMGLCSGLWAAEVRAKRATVSGPFRTPFRAAFSGAAFTGWLLTSAPLTALWAVGLRIG</sequence>
<evidence type="ECO:0000313" key="3">
    <source>
        <dbReference type="Proteomes" id="UP000609651"/>
    </source>
</evidence>
<name>A0ABX1VB42_9PLAN</name>
<comment type="caution">
    <text evidence="2">The sequence shown here is derived from an EMBL/GenBank/DDBJ whole genome shotgun (WGS) entry which is preliminary data.</text>
</comment>
<accession>A0ABX1VB42</accession>
<dbReference type="Proteomes" id="UP000609651">
    <property type="component" value="Unassembled WGS sequence"/>
</dbReference>
<reference evidence="2 3" key="1">
    <citation type="journal article" date="2020" name="Syst. Appl. Microbiol.">
        <title>Alienimonas chondri sp. nov., a novel planctomycete isolated from the biofilm of the red alga Chondrus crispus.</title>
        <authorList>
            <person name="Vitorino I."/>
            <person name="Albuquerque L."/>
            <person name="Wiegand S."/>
            <person name="Kallscheuer N."/>
            <person name="da Costa M.S."/>
            <person name="Lobo-da-Cunha A."/>
            <person name="Jogler C."/>
            <person name="Lage O.M."/>
        </authorList>
    </citation>
    <scope>NUCLEOTIDE SEQUENCE [LARGE SCALE GENOMIC DNA]</scope>
    <source>
        <strain evidence="2 3">LzC2</strain>
    </source>
</reference>
<feature type="transmembrane region" description="Helical" evidence="1">
    <location>
        <begin position="55"/>
        <end position="77"/>
    </location>
</feature>
<feature type="transmembrane region" description="Helical" evidence="1">
    <location>
        <begin position="97"/>
        <end position="120"/>
    </location>
</feature>
<evidence type="ECO:0000256" key="1">
    <source>
        <dbReference type="SAM" id="Phobius"/>
    </source>
</evidence>
<dbReference type="EMBL" id="WTPX01000027">
    <property type="protein sequence ID" value="NNJ25155.1"/>
    <property type="molecule type" value="Genomic_DNA"/>
</dbReference>
<organism evidence="2 3">
    <name type="scientific">Alienimonas chondri</name>
    <dbReference type="NCBI Taxonomy" id="2681879"/>
    <lineage>
        <taxon>Bacteria</taxon>
        <taxon>Pseudomonadati</taxon>
        <taxon>Planctomycetota</taxon>
        <taxon>Planctomycetia</taxon>
        <taxon>Planctomycetales</taxon>
        <taxon>Planctomycetaceae</taxon>
        <taxon>Alienimonas</taxon>
    </lineage>
</organism>
<dbReference type="RefSeq" id="WP_171184854.1">
    <property type="nucleotide sequence ID" value="NZ_WTPX01000027.1"/>
</dbReference>
<protein>
    <submittedName>
        <fullName evidence="2">Uncharacterized protein</fullName>
    </submittedName>
</protein>
<keyword evidence="1" id="KW-0472">Membrane</keyword>
<keyword evidence="1" id="KW-1133">Transmembrane helix</keyword>